<evidence type="ECO:0000259" key="1">
    <source>
        <dbReference type="Pfam" id="PF06985"/>
    </source>
</evidence>
<gene>
    <name evidence="2" type="ORF">FPOA_09018</name>
</gene>
<proteinExistence type="predicted"/>
<dbReference type="STRING" id="36050.A0A1B8AQM2"/>
<accession>A0A1B8AQM2</accession>
<dbReference type="OMA" id="ECENNAN"/>
<keyword evidence="3" id="KW-1185">Reference proteome</keyword>
<feature type="domain" description="Heterokaryon incompatibility" evidence="1">
    <location>
        <begin position="9"/>
        <end position="173"/>
    </location>
</feature>
<organism evidence="2 3">
    <name type="scientific">Fusarium poae</name>
    <dbReference type="NCBI Taxonomy" id="36050"/>
    <lineage>
        <taxon>Eukaryota</taxon>
        <taxon>Fungi</taxon>
        <taxon>Dikarya</taxon>
        <taxon>Ascomycota</taxon>
        <taxon>Pezizomycotina</taxon>
        <taxon>Sordariomycetes</taxon>
        <taxon>Hypocreomycetidae</taxon>
        <taxon>Hypocreales</taxon>
        <taxon>Nectriaceae</taxon>
        <taxon>Fusarium</taxon>
    </lineage>
</organism>
<dbReference type="InterPro" id="IPR010730">
    <property type="entry name" value="HET"/>
</dbReference>
<dbReference type="PANTHER" id="PTHR24148">
    <property type="entry name" value="ANKYRIN REPEAT DOMAIN-CONTAINING PROTEIN 39 HOMOLOG-RELATED"/>
    <property type="match status" value="1"/>
</dbReference>
<dbReference type="EMBL" id="LYXU01000003">
    <property type="protein sequence ID" value="OBS22686.1"/>
    <property type="molecule type" value="Genomic_DNA"/>
</dbReference>
<comment type="caution">
    <text evidence="2">The sequence shown here is derived from an EMBL/GenBank/DDBJ whole genome shotgun (WGS) entry which is preliminary data.</text>
</comment>
<dbReference type="PANTHER" id="PTHR24148:SF64">
    <property type="entry name" value="HETEROKARYON INCOMPATIBILITY DOMAIN-CONTAINING PROTEIN"/>
    <property type="match status" value="1"/>
</dbReference>
<evidence type="ECO:0000313" key="3">
    <source>
        <dbReference type="Proteomes" id="UP000091967"/>
    </source>
</evidence>
<dbReference type="InterPro" id="IPR052895">
    <property type="entry name" value="HetReg/Transcr_Mod"/>
</dbReference>
<protein>
    <recommendedName>
        <fullName evidence="1">Heterokaryon incompatibility domain-containing protein</fullName>
    </recommendedName>
</protein>
<reference evidence="2 3" key="1">
    <citation type="submission" date="2016-06" db="EMBL/GenBank/DDBJ databases">
        <title>Living apart together: crosstalk between the core and supernumerary genomes in a fungal plant pathogen.</title>
        <authorList>
            <person name="Vanheule A."/>
            <person name="Audenaert K."/>
            <person name="Warris S."/>
            <person name="Van De Geest H."/>
            <person name="Schijlen E."/>
            <person name="Hofte M."/>
            <person name="De Saeger S."/>
            <person name="Haesaert G."/>
            <person name="Waalwijk C."/>
            <person name="Van Der Lee T."/>
        </authorList>
    </citation>
    <scope>NUCLEOTIDE SEQUENCE [LARGE SCALE GENOMIC DNA]</scope>
    <source>
        <strain evidence="2 3">2516</strain>
    </source>
</reference>
<sequence>MALADAPPYYAVSHAWIPDMKSIPSRNQIPLSKHLTTLIRRLQKFGKDNSEFEPRVTYIWLDTICINQDDVHERSLQVAMMGSIYRQSVRTLVWLGEMPSPSVHLAWQLIADIYTVFEKENPSAKSLSDIPIRTYNDESHVAIGLPPLCDSQWIRLKDLVELRWFSRIWVVQEVVLSQRDPIIIHGDYHYAWEPMGWAVSWLRRSGYFRLPQVPEQLRNIDSISNLRRARTSWPLDALMSICQVKFHATDQRDKVYGLLGLSLESEEGSVLPEELKPDYTIDVPTLYQRVARYLLKRNRSLAILTRAKSMDGTETRKQRVYDLDLRSWCPDWSDFKTYNEGISTSLSWIEYSNIFKPASLRFPNYYQASGGLEANLYGPEAGTGDSTILQLGGFVVDRVAQVCHFKFNPSSHRQQSNEFDTMISPVLKLAISLAPASGTLTWIKKFVKTTTASQHLLKGKSMDQITSDGAAWLQGFLERQEDDFQSLVGKQECENNANSLIRQLSTDGIQEDYIALVRNFCYDRSFIITTQGRMGIVPSSTCHGDTVSVILGGGVPYIIRADGNYWNLVGESYVDGLMNGETIERHRNGDIQEDVLSFK</sequence>
<name>A0A1B8AQM2_FUSPO</name>
<dbReference type="Pfam" id="PF26639">
    <property type="entry name" value="Het-6_barrel"/>
    <property type="match status" value="1"/>
</dbReference>
<dbReference type="AlphaFoldDB" id="A0A1B8AQM2"/>
<dbReference type="Pfam" id="PF06985">
    <property type="entry name" value="HET"/>
    <property type="match status" value="1"/>
</dbReference>
<evidence type="ECO:0000313" key="2">
    <source>
        <dbReference type="EMBL" id="OBS22686.1"/>
    </source>
</evidence>
<dbReference type="Proteomes" id="UP000091967">
    <property type="component" value="Unassembled WGS sequence"/>
</dbReference>